<dbReference type="GO" id="GO:0016020">
    <property type="term" value="C:membrane"/>
    <property type="evidence" value="ECO:0007669"/>
    <property type="project" value="UniProtKB-SubCell"/>
</dbReference>
<keyword evidence="7" id="KW-0915">Sodium</keyword>
<comment type="similarity">
    <text evidence="2 13">Belongs to the amiloride-sensitive sodium channel (TC 1.A.6) family.</text>
</comment>
<dbReference type="Gene3D" id="1.10.287.770">
    <property type="entry name" value="YojJ-like"/>
    <property type="match status" value="1"/>
</dbReference>
<evidence type="ECO:0000256" key="14">
    <source>
        <dbReference type="SAM" id="Phobius"/>
    </source>
</evidence>
<feature type="transmembrane region" description="Helical" evidence="14">
    <location>
        <begin position="374"/>
        <end position="392"/>
    </location>
</feature>
<evidence type="ECO:0000256" key="5">
    <source>
        <dbReference type="ARBA" id="ARBA00022692"/>
    </source>
</evidence>
<comment type="subcellular location">
    <subcellularLocation>
        <location evidence="1">Membrane</location>
        <topology evidence="1">Multi-pass membrane protein</topology>
    </subcellularLocation>
</comment>
<keyword evidence="16" id="KW-1185">Reference proteome</keyword>
<keyword evidence="10" id="KW-0325">Glycoprotein</keyword>
<keyword evidence="5 13" id="KW-0812">Transmembrane</keyword>
<evidence type="ECO:0000256" key="6">
    <source>
        <dbReference type="ARBA" id="ARBA00022989"/>
    </source>
</evidence>
<reference evidence="15" key="1">
    <citation type="submission" date="2020-10" db="EMBL/GenBank/DDBJ databases">
        <authorList>
            <person name="Kikuchi T."/>
        </authorList>
    </citation>
    <scope>NUCLEOTIDE SEQUENCE</scope>
    <source>
        <strain evidence="15">NKZ352</strain>
    </source>
</reference>
<dbReference type="OrthoDB" id="5874059at2759"/>
<evidence type="ECO:0000313" key="15">
    <source>
        <dbReference type="EMBL" id="CAD6187959.1"/>
    </source>
</evidence>
<keyword evidence="8 13" id="KW-0406">Ion transport</keyword>
<evidence type="ECO:0000256" key="13">
    <source>
        <dbReference type="RuleBase" id="RU000679"/>
    </source>
</evidence>
<evidence type="ECO:0000256" key="8">
    <source>
        <dbReference type="ARBA" id="ARBA00023065"/>
    </source>
</evidence>
<evidence type="ECO:0000313" key="16">
    <source>
        <dbReference type="Proteomes" id="UP000835052"/>
    </source>
</evidence>
<evidence type="ECO:0000256" key="2">
    <source>
        <dbReference type="ARBA" id="ARBA00007193"/>
    </source>
</evidence>
<dbReference type="EMBL" id="CAJGYM010000007">
    <property type="protein sequence ID" value="CAD6187959.1"/>
    <property type="molecule type" value="Genomic_DNA"/>
</dbReference>
<evidence type="ECO:0000256" key="11">
    <source>
        <dbReference type="ARBA" id="ARBA00023201"/>
    </source>
</evidence>
<comment type="caution">
    <text evidence="15">The sequence shown here is derived from an EMBL/GenBank/DDBJ whole genome shotgun (WGS) entry which is preliminary data.</text>
</comment>
<accession>A0A8S1GX38</accession>
<gene>
    <name evidence="15" type="ORF">CAUJ_LOCUS3878</name>
</gene>
<proteinExistence type="inferred from homology"/>
<evidence type="ECO:0000256" key="12">
    <source>
        <dbReference type="ARBA" id="ARBA00023303"/>
    </source>
</evidence>
<keyword evidence="11 13" id="KW-0739">Sodium transport</keyword>
<evidence type="ECO:0000256" key="1">
    <source>
        <dbReference type="ARBA" id="ARBA00004141"/>
    </source>
</evidence>
<sequence length="400" mass="46093">MAEKAIYDSNGSVFVSTSSPIDANPERLRRPTVPVHGIEFFQKMVGKKRRIIWSVTIVFYMVEKVGEQPNGTLSDILLFYIGGSGFQNVEYTAWSVDRMTSARALATKWLKSRSAQQMFQFVFDQNGVQCKEVLGTLFLSHVEVEIFESCFIDRNQFDCCSYFQPHYVLLRGKCLRLEKFNLRPFTHLVINFRKPKGELISHEPQRQYAVHVSDSFAAVATFPRFYLTFNDKIFMNVYLRKVLMRPDKRVCSFAPKEQGRATCYINKWLQDVVISRFNCTFVYLSNFSSSAGFETCDPSIIVTNYDGVVNGGFNNTCLLNCHREDYTWKAWTHVIRDGKTFSIDITFPDNYYEIYEERVMTTLPGFISQLGGQLNLYLGISVISLLNAGVYVKDRICKNK</sequence>
<protein>
    <submittedName>
        <fullName evidence="15">Uncharacterized protein</fullName>
    </submittedName>
</protein>
<dbReference type="Pfam" id="PF00858">
    <property type="entry name" value="ASC"/>
    <property type="match status" value="1"/>
</dbReference>
<keyword evidence="9 14" id="KW-0472">Membrane</keyword>
<evidence type="ECO:0000256" key="9">
    <source>
        <dbReference type="ARBA" id="ARBA00023136"/>
    </source>
</evidence>
<evidence type="ECO:0000256" key="3">
    <source>
        <dbReference type="ARBA" id="ARBA00022448"/>
    </source>
</evidence>
<keyword evidence="4 13" id="KW-0894">Sodium channel</keyword>
<dbReference type="GO" id="GO:0005272">
    <property type="term" value="F:sodium channel activity"/>
    <property type="evidence" value="ECO:0007669"/>
    <property type="project" value="UniProtKB-KW"/>
</dbReference>
<keyword evidence="12 13" id="KW-0407">Ion channel</keyword>
<dbReference type="InterPro" id="IPR001873">
    <property type="entry name" value="ENaC"/>
</dbReference>
<dbReference type="Proteomes" id="UP000835052">
    <property type="component" value="Unassembled WGS sequence"/>
</dbReference>
<evidence type="ECO:0000256" key="10">
    <source>
        <dbReference type="ARBA" id="ARBA00023180"/>
    </source>
</evidence>
<organism evidence="15 16">
    <name type="scientific">Caenorhabditis auriculariae</name>
    <dbReference type="NCBI Taxonomy" id="2777116"/>
    <lineage>
        <taxon>Eukaryota</taxon>
        <taxon>Metazoa</taxon>
        <taxon>Ecdysozoa</taxon>
        <taxon>Nematoda</taxon>
        <taxon>Chromadorea</taxon>
        <taxon>Rhabditida</taxon>
        <taxon>Rhabditina</taxon>
        <taxon>Rhabditomorpha</taxon>
        <taxon>Rhabditoidea</taxon>
        <taxon>Rhabditidae</taxon>
        <taxon>Peloderinae</taxon>
        <taxon>Caenorhabditis</taxon>
    </lineage>
</organism>
<evidence type="ECO:0000256" key="7">
    <source>
        <dbReference type="ARBA" id="ARBA00023053"/>
    </source>
</evidence>
<evidence type="ECO:0000256" key="4">
    <source>
        <dbReference type="ARBA" id="ARBA00022461"/>
    </source>
</evidence>
<keyword evidence="3 13" id="KW-0813">Transport</keyword>
<name>A0A8S1GX38_9PELO</name>
<keyword evidence="6 14" id="KW-1133">Transmembrane helix</keyword>
<dbReference type="AlphaFoldDB" id="A0A8S1GX38"/>